<dbReference type="InterPro" id="IPR021871">
    <property type="entry name" value="DUF3482"/>
</dbReference>
<name>A0A1H3KAZ2_9PROT</name>
<keyword evidence="3" id="KW-1185">Reference proteome</keyword>
<dbReference type="Gene3D" id="3.40.50.300">
    <property type="entry name" value="P-loop containing nucleotide triphosphate hydrolases"/>
    <property type="match status" value="1"/>
</dbReference>
<dbReference type="SUPFAM" id="SSF52540">
    <property type="entry name" value="P-loop containing nucleoside triphosphate hydrolases"/>
    <property type="match status" value="1"/>
</dbReference>
<dbReference type="STRING" id="44576.SAMN05421881_10396"/>
<evidence type="ECO:0000313" key="3">
    <source>
        <dbReference type="Proteomes" id="UP000198640"/>
    </source>
</evidence>
<dbReference type="Proteomes" id="UP000198640">
    <property type="component" value="Unassembled WGS sequence"/>
</dbReference>
<evidence type="ECO:0000313" key="2">
    <source>
        <dbReference type="EMBL" id="SDY49330.1"/>
    </source>
</evidence>
<proteinExistence type="predicted"/>
<dbReference type="PANTHER" id="PTHR42714">
    <property type="entry name" value="TRNA MODIFICATION GTPASE GTPBP3"/>
    <property type="match status" value="1"/>
</dbReference>
<dbReference type="GO" id="GO:0005829">
    <property type="term" value="C:cytosol"/>
    <property type="evidence" value="ECO:0007669"/>
    <property type="project" value="TreeGrafter"/>
</dbReference>
<dbReference type="OrthoDB" id="5406017at2"/>
<dbReference type="GO" id="GO:0005525">
    <property type="term" value="F:GTP binding"/>
    <property type="evidence" value="ECO:0007669"/>
    <property type="project" value="InterPro"/>
</dbReference>
<dbReference type="PANTHER" id="PTHR42714:SF7">
    <property type="entry name" value="G DOMAIN-CONTAINING PROTEIN"/>
    <property type="match status" value="1"/>
</dbReference>
<dbReference type="GO" id="GO:0030488">
    <property type="term" value="P:tRNA methylation"/>
    <property type="evidence" value="ECO:0007669"/>
    <property type="project" value="TreeGrafter"/>
</dbReference>
<dbReference type="EMBL" id="FNOY01000039">
    <property type="protein sequence ID" value="SDY49330.1"/>
    <property type="molecule type" value="Genomic_DNA"/>
</dbReference>
<accession>A0A1H3KAZ2</accession>
<evidence type="ECO:0000259" key="1">
    <source>
        <dbReference type="Pfam" id="PF01926"/>
    </source>
</evidence>
<dbReference type="GO" id="GO:0002098">
    <property type="term" value="P:tRNA wobble uridine modification"/>
    <property type="evidence" value="ECO:0007669"/>
    <property type="project" value="TreeGrafter"/>
</dbReference>
<protein>
    <submittedName>
        <fullName evidence="2">50S ribosome-binding GTPase</fullName>
    </submittedName>
</protein>
<dbReference type="InterPro" id="IPR006073">
    <property type="entry name" value="GTP-bd"/>
</dbReference>
<organism evidence="2 3">
    <name type="scientific">Nitrosomonas halophila</name>
    <dbReference type="NCBI Taxonomy" id="44576"/>
    <lineage>
        <taxon>Bacteria</taxon>
        <taxon>Pseudomonadati</taxon>
        <taxon>Pseudomonadota</taxon>
        <taxon>Betaproteobacteria</taxon>
        <taxon>Nitrosomonadales</taxon>
        <taxon>Nitrosomonadaceae</taxon>
        <taxon>Nitrosomonas</taxon>
    </lineage>
</organism>
<sequence length="478" mass="53074">MITAKPESDPAASLLDIAVVGHTNTGKTSLIRTMLRSTGFGKIEDAAGTTRHVERATIFAGSEAILNLHDTPGIEDPYALHGTLQILAAQHKRLNPNELLEKFMADIAINDPLEQEAKVIRQVLRSDVLLYVIDVREPVLEKYLVEIEILSKAMKPIIPVFNFIAAHRAELELWRKKLAAFNIHASLEFDTVAFTFEAEKRLYQKIQSLAETYYSKLQRLIDHRAKVWQQLCYSGAKRIAELIVTVACHREHKASHAPAGHTSSPTLKLQEFIRQAEQRCLHDLLAMFSFSEKDIALQKIPVHDGQWQLDLFAPGVLKAYGLDVGSSALKGAAAGAGIDLMVGGLSLGAASVLGALAGTGWSTFRRYGKEIQAKIQGTQWLCADDNTLQLLYLRQQQLLDKLMHRGHAACHVDHVDPTPEVDELPSRWQEIINVLRQNPAWNKPSNARNHNAQYQSIESALIHALLRMPEGQTTASPG</sequence>
<dbReference type="RefSeq" id="WP_090414607.1">
    <property type="nucleotide sequence ID" value="NZ_FNOY01000039.1"/>
</dbReference>
<feature type="domain" description="G" evidence="1">
    <location>
        <begin position="16"/>
        <end position="162"/>
    </location>
</feature>
<dbReference type="Pfam" id="PF11981">
    <property type="entry name" value="DUF3482"/>
    <property type="match status" value="1"/>
</dbReference>
<dbReference type="Pfam" id="PF01926">
    <property type="entry name" value="MMR_HSR1"/>
    <property type="match status" value="1"/>
</dbReference>
<dbReference type="AlphaFoldDB" id="A0A1H3KAZ2"/>
<reference evidence="2 3" key="1">
    <citation type="submission" date="2016-10" db="EMBL/GenBank/DDBJ databases">
        <authorList>
            <person name="de Groot N.N."/>
        </authorList>
    </citation>
    <scope>NUCLEOTIDE SEQUENCE [LARGE SCALE GENOMIC DNA]</scope>
    <source>
        <strain evidence="2 3">Nm1</strain>
    </source>
</reference>
<dbReference type="InterPro" id="IPR027417">
    <property type="entry name" value="P-loop_NTPase"/>
</dbReference>
<gene>
    <name evidence="2" type="ORF">SAMN05421881_10396</name>
</gene>